<sequence>MTRHLLTLLQHQSLHFAWIVHQLLLFSGGSPSKKPIHSCFITRQNTRSKAFSKEVHEIWLKAMVVRQLYVTPDHVSPCKRCLLEAQPLRHHRVYSITPNQYLFNCKNHRLETVCTHFTSCF</sequence>
<name>A0AAQ3RKG4_VIGMU</name>
<protein>
    <submittedName>
        <fullName evidence="1">Uncharacterized protein</fullName>
    </submittedName>
</protein>
<accession>A0AAQ3RKG4</accession>
<gene>
    <name evidence="1" type="ORF">V8G54_028343</name>
</gene>
<evidence type="ECO:0000313" key="2">
    <source>
        <dbReference type="Proteomes" id="UP001374535"/>
    </source>
</evidence>
<keyword evidence="2" id="KW-1185">Reference proteome</keyword>
<proteinExistence type="predicted"/>
<reference evidence="1 2" key="1">
    <citation type="journal article" date="2023" name="Life. Sci Alliance">
        <title>Evolutionary insights into 3D genome organization and epigenetic landscape of Vigna mungo.</title>
        <authorList>
            <person name="Junaid A."/>
            <person name="Singh B."/>
            <person name="Bhatia S."/>
        </authorList>
    </citation>
    <scope>NUCLEOTIDE SEQUENCE [LARGE SCALE GENOMIC DNA]</scope>
    <source>
        <strain evidence="1">Urdbean</strain>
    </source>
</reference>
<evidence type="ECO:0000313" key="1">
    <source>
        <dbReference type="EMBL" id="WVY96192.1"/>
    </source>
</evidence>
<dbReference type="Proteomes" id="UP001374535">
    <property type="component" value="Chromosome 9"/>
</dbReference>
<dbReference type="EMBL" id="CP144692">
    <property type="protein sequence ID" value="WVY96192.1"/>
    <property type="molecule type" value="Genomic_DNA"/>
</dbReference>
<organism evidence="1 2">
    <name type="scientific">Vigna mungo</name>
    <name type="common">Black gram</name>
    <name type="synonym">Phaseolus mungo</name>
    <dbReference type="NCBI Taxonomy" id="3915"/>
    <lineage>
        <taxon>Eukaryota</taxon>
        <taxon>Viridiplantae</taxon>
        <taxon>Streptophyta</taxon>
        <taxon>Embryophyta</taxon>
        <taxon>Tracheophyta</taxon>
        <taxon>Spermatophyta</taxon>
        <taxon>Magnoliopsida</taxon>
        <taxon>eudicotyledons</taxon>
        <taxon>Gunneridae</taxon>
        <taxon>Pentapetalae</taxon>
        <taxon>rosids</taxon>
        <taxon>fabids</taxon>
        <taxon>Fabales</taxon>
        <taxon>Fabaceae</taxon>
        <taxon>Papilionoideae</taxon>
        <taxon>50 kb inversion clade</taxon>
        <taxon>NPAAA clade</taxon>
        <taxon>indigoferoid/millettioid clade</taxon>
        <taxon>Phaseoleae</taxon>
        <taxon>Vigna</taxon>
    </lineage>
</organism>
<dbReference type="AlphaFoldDB" id="A0AAQ3RKG4"/>